<evidence type="ECO:0000313" key="2">
    <source>
        <dbReference type="Proteomes" id="UP000528286"/>
    </source>
</evidence>
<dbReference type="Proteomes" id="UP000528286">
    <property type="component" value="Unassembled WGS sequence"/>
</dbReference>
<reference evidence="1 2" key="1">
    <citation type="submission" date="2020-08" db="EMBL/GenBank/DDBJ databases">
        <title>Genomic Encyclopedia of Type Strains, Phase IV (KMG-IV): sequencing the most valuable type-strain genomes for metagenomic binning, comparative biology and taxonomic classification.</title>
        <authorList>
            <person name="Goeker M."/>
        </authorList>
    </citation>
    <scope>NUCLEOTIDE SEQUENCE [LARGE SCALE GENOMIC DNA]</scope>
    <source>
        <strain evidence="1 2">DSM 29853</strain>
    </source>
</reference>
<proteinExistence type="predicted"/>
<accession>A0A7W6J3E7</accession>
<sequence length="124" mass="13571">MTLARVFQPIPRILTRTFAVPSPAIWIRHRDDGTTASDELKVLFNAATLTVSSDGLETTMGGIRARCAVADALALEPSRAANLDSLFKDNGRDQLVVDSTEYEIESCSVDGYGMCEISLYRKKS</sequence>
<dbReference type="RefSeq" id="WP_183365292.1">
    <property type="nucleotide sequence ID" value="NZ_JACIEZ010000002.1"/>
</dbReference>
<gene>
    <name evidence="1" type="ORF">GGR23_001227</name>
</gene>
<dbReference type="AlphaFoldDB" id="A0A7W6J3E7"/>
<comment type="caution">
    <text evidence="1">The sequence shown here is derived from an EMBL/GenBank/DDBJ whole genome shotgun (WGS) entry which is preliminary data.</text>
</comment>
<evidence type="ECO:0000313" key="1">
    <source>
        <dbReference type="EMBL" id="MBB4064050.1"/>
    </source>
</evidence>
<protein>
    <submittedName>
        <fullName evidence="1">Uncharacterized protein</fullName>
    </submittedName>
</protein>
<organism evidence="1 2">
    <name type="scientific">Gellertiella hungarica</name>
    <dbReference type="NCBI Taxonomy" id="1572859"/>
    <lineage>
        <taxon>Bacteria</taxon>
        <taxon>Pseudomonadati</taxon>
        <taxon>Pseudomonadota</taxon>
        <taxon>Alphaproteobacteria</taxon>
        <taxon>Hyphomicrobiales</taxon>
        <taxon>Rhizobiaceae</taxon>
        <taxon>Gellertiella</taxon>
    </lineage>
</organism>
<keyword evidence="2" id="KW-1185">Reference proteome</keyword>
<name>A0A7W6J3E7_9HYPH</name>
<dbReference type="EMBL" id="JACIEZ010000002">
    <property type="protein sequence ID" value="MBB4064050.1"/>
    <property type="molecule type" value="Genomic_DNA"/>
</dbReference>